<dbReference type="VEuPathDB" id="VectorBase:RPRC012514"/>
<proteinExistence type="predicted"/>
<sequence>ASTLLYVSEIWSLRYLDALETVQCKFLKSLFYWPKCTPNYVVRLELGRSQVAAKVFNRVVNYWIKLRKLPENNLLKHCFRALCKLDSVCADVNYNWVSQVKCLAENGGDPEFFTTSDISYLIENRKNLLEKFNNNLLSVDLNRIINSNYLPFYRRVFNFKCFEPEDYIKFCTSFEKIRIVSQLRVANGDFLRFYIKGKMYIFKAEENCKLCNKVIAQNEMTTGRIWEEFRINCPWAFYYPSSTSTLAGPALFRQPPFYSGPVPLGFRYPPYLSCPSTALRLRERIPAYPIPCHE</sequence>
<evidence type="ECO:0000313" key="1">
    <source>
        <dbReference type="EnsemblMetazoa" id="RPRC012514-PA"/>
    </source>
</evidence>
<dbReference type="eggNOG" id="ENOG502RTR0">
    <property type="taxonomic scope" value="Eukaryota"/>
</dbReference>
<reference evidence="1" key="1">
    <citation type="submission" date="2015-05" db="UniProtKB">
        <authorList>
            <consortium name="EnsemblMetazoa"/>
        </authorList>
    </citation>
    <scope>IDENTIFICATION</scope>
</reference>
<name>T1I892_RHOPR</name>
<dbReference type="EMBL" id="ACPB03019433">
    <property type="status" value="NOT_ANNOTATED_CDS"/>
    <property type="molecule type" value="Genomic_DNA"/>
</dbReference>
<organism evidence="1 2">
    <name type="scientific">Rhodnius prolixus</name>
    <name type="common">Triatomid bug</name>
    <dbReference type="NCBI Taxonomy" id="13249"/>
    <lineage>
        <taxon>Eukaryota</taxon>
        <taxon>Metazoa</taxon>
        <taxon>Ecdysozoa</taxon>
        <taxon>Arthropoda</taxon>
        <taxon>Hexapoda</taxon>
        <taxon>Insecta</taxon>
        <taxon>Pterygota</taxon>
        <taxon>Neoptera</taxon>
        <taxon>Paraneoptera</taxon>
        <taxon>Hemiptera</taxon>
        <taxon>Heteroptera</taxon>
        <taxon>Panheteroptera</taxon>
        <taxon>Cimicomorpha</taxon>
        <taxon>Reduviidae</taxon>
        <taxon>Triatominae</taxon>
        <taxon>Rhodnius</taxon>
    </lineage>
</organism>
<accession>T1I892</accession>
<evidence type="ECO:0000313" key="2">
    <source>
        <dbReference type="Proteomes" id="UP000015103"/>
    </source>
</evidence>
<dbReference type="OMA" id="ANIAMIY"/>
<dbReference type="EnsemblMetazoa" id="RPRC012514-RA">
    <property type="protein sequence ID" value="RPRC012514-PA"/>
    <property type="gene ID" value="RPRC012514"/>
</dbReference>
<dbReference type="AlphaFoldDB" id="T1I892"/>
<dbReference type="HOGENOM" id="CLU_948574_0_0_1"/>
<keyword evidence="2" id="KW-1185">Reference proteome</keyword>
<dbReference type="InParanoid" id="T1I892"/>
<dbReference type="Proteomes" id="UP000015103">
    <property type="component" value="Unassembled WGS sequence"/>
</dbReference>
<protein>
    <submittedName>
        <fullName evidence="1">Uncharacterized protein</fullName>
    </submittedName>
</protein>